<dbReference type="AlphaFoldDB" id="A0A2M6W3D8"/>
<organism evidence="2 3">
    <name type="scientific">Candidatus Magasanikbacteria bacterium CG10_big_fil_rev_8_21_14_0_10_40_10</name>
    <dbReference type="NCBI Taxonomy" id="1974648"/>
    <lineage>
        <taxon>Bacteria</taxon>
        <taxon>Candidatus Magasanikiibacteriota</taxon>
    </lineage>
</organism>
<comment type="caution">
    <text evidence="2">The sequence shown here is derived from an EMBL/GenBank/DDBJ whole genome shotgun (WGS) entry which is preliminary data.</text>
</comment>
<dbReference type="InterPro" id="IPR056906">
    <property type="entry name" value="ORF2/G2P_dom"/>
</dbReference>
<name>A0A2M6W3D8_9BACT</name>
<gene>
    <name evidence="2" type="ORF">COU31_04080</name>
</gene>
<proteinExistence type="predicted"/>
<dbReference type="Pfam" id="PF23343">
    <property type="entry name" value="REP_ORF2-G2P"/>
    <property type="match status" value="1"/>
</dbReference>
<dbReference type="Proteomes" id="UP000231183">
    <property type="component" value="Unassembled WGS sequence"/>
</dbReference>
<reference evidence="3" key="1">
    <citation type="submission" date="2017-09" db="EMBL/GenBank/DDBJ databases">
        <title>Depth-based differentiation of microbial function through sediment-hosted aquifers and enrichment of novel symbionts in the deep terrestrial subsurface.</title>
        <authorList>
            <person name="Probst A.J."/>
            <person name="Ladd B."/>
            <person name="Jarett J.K."/>
            <person name="Geller-Mcgrath D.E."/>
            <person name="Sieber C.M.K."/>
            <person name="Emerson J.B."/>
            <person name="Anantharaman K."/>
            <person name="Thomas B.C."/>
            <person name="Malmstrom R."/>
            <person name="Stieglmeier M."/>
            <person name="Klingl A."/>
            <person name="Woyke T."/>
            <person name="Ryan C.M."/>
            <person name="Banfield J.F."/>
        </authorList>
    </citation>
    <scope>NUCLEOTIDE SEQUENCE [LARGE SCALE GENOMIC DNA]</scope>
</reference>
<feature type="domain" description="Replication-associated protein ORF2/G2P" evidence="1">
    <location>
        <begin position="74"/>
        <end position="170"/>
    </location>
</feature>
<evidence type="ECO:0000259" key="1">
    <source>
        <dbReference type="Pfam" id="PF23343"/>
    </source>
</evidence>
<evidence type="ECO:0000313" key="3">
    <source>
        <dbReference type="Proteomes" id="UP000231183"/>
    </source>
</evidence>
<dbReference type="EMBL" id="PFBX01000045">
    <property type="protein sequence ID" value="PIT87245.1"/>
    <property type="molecule type" value="Genomic_DNA"/>
</dbReference>
<evidence type="ECO:0000313" key="2">
    <source>
        <dbReference type="EMBL" id="PIT87245.1"/>
    </source>
</evidence>
<sequence length="252" mass="30063">MIVSGKQVEVFNYQQPVWRDFERNNGDKKKDFNKEPKQMDLIEQIEYEIKKMEFSVNRTKTQIKRMVNSNPQLNKFMTLTFADNMADVKQANYLFNQFIKRITYRYPDFEYLAVPEFQKRGSIHYHLLCNLPYIEMDGLQYIWSHGVVNIRKISEVNNLGAYMSKYLSKELFDGKMFNKKKFFRSQTLRQSIELLGWYAMLFADKFLSLIKPVFEKVFVSEWTGEVEYKAYNLGFVAFSEGVFKRSVLMNSE</sequence>
<protein>
    <recommendedName>
        <fullName evidence="1">Replication-associated protein ORF2/G2P domain-containing protein</fullName>
    </recommendedName>
</protein>
<accession>A0A2M6W3D8</accession>